<dbReference type="Proteomes" id="UP000324897">
    <property type="component" value="Unassembled WGS sequence"/>
</dbReference>
<accession>A0A5J9TVJ5</accession>
<dbReference type="Gramene" id="TVU15430">
    <property type="protein sequence ID" value="TVU15430"/>
    <property type="gene ID" value="EJB05_38951"/>
</dbReference>
<evidence type="ECO:0000313" key="2">
    <source>
        <dbReference type="Proteomes" id="UP000324897"/>
    </source>
</evidence>
<sequence length="82" mass="9443">MKSYRLAELIYAEVTGLKARPRIDFFFYFFGTVNPIVEDVRVRGDAAVKEEFFKQFQDSNGICTELVSFAGSSSRIFKENLM</sequence>
<proteinExistence type="predicted"/>
<dbReference type="OrthoDB" id="1750324at2759"/>
<dbReference type="AlphaFoldDB" id="A0A5J9TVJ5"/>
<comment type="caution">
    <text evidence="1">The sequence shown here is derived from an EMBL/GenBank/DDBJ whole genome shotgun (WGS) entry which is preliminary data.</text>
</comment>
<dbReference type="EMBL" id="RWGY01000031">
    <property type="protein sequence ID" value="TVU15430.1"/>
    <property type="molecule type" value="Genomic_DNA"/>
</dbReference>
<protein>
    <submittedName>
        <fullName evidence="1">Uncharacterized protein</fullName>
    </submittedName>
</protein>
<gene>
    <name evidence="1" type="ORF">EJB05_38951</name>
</gene>
<keyword evidence="2" id="KW-1185">Reference proteome</keyword>
<organism evidence="1 2">
    <name type="scientific">Eragrostis curvula</name>
    <name type="common">weeping love grass</name>
    <dbReference type="NCBI Taxonomy" id="38414"/>
    <lineage>
        <taxon>Eukaryota</taxon>
        <taxon>Viridiplantae</taxon>
        <taxon>Streptophyta</taxon>
        <taxon>Embryophyta</taxon>
        <taxon>Tracheophyta</taxon>
        <taxon>Spermatophyta</taxon>
        <taxon>Magnoliopsida</taxon>
        <taxon>Liliopsida</taxon>
        <taxon>Poales</taxon>
        <taxon>Poaceae</taxon>
        <taxon>PACMAD clade</taxon>
        <taxon>Chloridoideae</taxon>
        <taxon>Eragrostideae</taxon>
        <taxon>Eragrostidinae</taxon>
        <taxon>Eragrostis</taxon>
    </lineage>
</organism>
<evidence type="ECO:0000313" key="1">
    <source>
        <dbReference type="EMBL" id="TVU15430.1"/>
    </source>
</evidence>
<name>A0A5J9TVJ5_9POAL</name>
<reference evidence="1 2" key="1">
    <citation type="journal article" date="2019" name="Sci. Rep.">
        <title>A high-quality genome of Eragrostis curvula grass provides insights into Poaceae evolution and supports new strategies to enhance forage quality.</title>
        <authorList>
            <person name="Carballo J."/>
            <person name="Santos B.A.C.M."/>
            <person name="Zappacosta D."/>
            <person name="Garbus I."/>
            <person name="Selva J.P."/>
            <person name="Gallo C.A."/>
            <person name="Diaz A."/>
            <person name="Albertini E."/>
            <person name="Caccamo M."/>
            <person name="Echenique V."/>
        </authorList>
    </citation>
    <scope>NUCLEOTIDE SEQUENCE [LARGE SCALE GENOMIC DNA]</scope>
    <source>
        <strain evidence="2">cv. Victoria</strain>
        <tissue evidence="1">Leaf</tissue>
    </source>
</reference>